<dbReference type="GO" id="GO:0009055">
    <property type="term" value="F:electron transfer activity"/>
    <property type="evidence" value="ECO:0007669"/>
    <property type="project" value="InterPro"/>
</dbReference>
<feature type="compositionally biased region" description="Polar residues" evidence="10">
    <location>
        <begin position="140"/>
        <end position="150"/>
    </location>
</feature>
<keyword evidence="7" id="KW-0325">Glycoprotein</keyword>
<feature type="region of interest" description="Disordered" evidence="10">
    <location>
        <begin position="140"/>
        <end position="201"/>
    </location>
</feature>
<evidence type="ECO:0000256" key="1">
    <source>
        <dbReference type="ARBA" id="ARBA00004609"/>
    </source>
</evidence>
<dbReference type="EMBL" id="JBBPBK010000015">
    <property type="protein sequence ID" value="KAK9268490.1"/>
    <property type="molecule type" value="Genomic_DNA"/>
</dbReference>
<feature type="domain" description="Phytocyanin" evidence="12">
    <location>
        <begin position="33"/>
        <end position="138"/>
    </location>
</feature>
<protein>
    <recommendedName>
        <fullName evidence="12">Phytocyanin domain-containing protein</fullName>
    </recommendedName>
</protein>
<dbReference type="InterPro" id="IPR008972">
    <property type="entry name" value="Cupredoxin"/>
</dbReference>
<dbReference type="Proteomes" id="UP001415857">
    <property type="component" value="Unassembled WGS sequence"/>
</dbReference>
<reference evidence="13 14" key="1">
    <citation type="journal article" date="2024" name="Plant J.">
        <title>Genome sequences and population genomics reveal climatic adaptation and genomic divergence between two closely related sweetgum species.</title>
        <authorList>
            <person name="Xu W.Q."/>
            <person name="Ren C.Q."/>
            <person name="Zhang X.Y."/>
            <person name="Comes H.P."/>
            <person name="Liu X.H."/>
            <person name="Li Y.G."/>
            <person name="Kettle C.J."/>
            <person name="Jalonen R."/>
            <person name="Gaisberger H."/>
            <person name="Ma Y.Z."/>
            <person name="Qiu Y.X."/>
        </authorList>
    </citation>
    <scope>NUCLEOTIDE SEQUENCE [LARGE SCALE GENOMIC DNA]</scope>
    <source>
        <strain evidence="13">Hangzhou</strain>
    </source>
</reference>
<organism evidence="13 14">
    <name type="scientific">Liquidambar formosana</name>
    <name type="common">Formosan gum</name>
    <dbReference type="NCBI Taxonomy" id="63359"/>
    <lineage>
        <taxon>Eukaryota</taxon>
        <taxon>Viridiplantae</taxon>
        <taxon>Streptophyta</taxon>
        <taxon>Embryophyta</taxon>
        <taxon>Tracheophyta</taxon>
        <taxon>Spermatophyta</taxon>
        <taxon>Magnoliopsida</taxon>
        <taxon>eudicotyledons</taxon>
        <taxon>Gunneridae</taxon>
        <taxon>Pentapetalae</taxon>
        <taxon>Saxifragales</taxon>
        <taxon>Altingiaceae</taxon>
        <taxon>Liquidambar</taxon>
    </lineage>
</organism>
<feature type="compositionally biased region" description="Low complexity" evidence="10">
    <location>
        <begin position="184"/>
        <end position="201"/>
    </location>
</feature>
<dbReference type="GO" id="GO:0005886">
    <property type="term" value="C:plasma membrane"/>
    <property type="evidence" value="ECO:0007669"/>
    <property type="project" value="UniProtKB-SubCell"/>
</dbReference>
<evidence type="ECO:0000256" key="3">
    <source>
        <dbReference type="ARBA" id="ARBA00022622"/>
    </source>
</evidence>
<keyword evidence="4 11" id="KW-0732">Signal</keyword>
<dbReference type="FunFam" id="2.60.40.420:FF:000010">
    <property type="entry name" value="Early nodulin-like protein 1"/>
    <property type="match status" value="1"/>
</dbReference>
<proteinExistence type="inferred from homology"/>
<comment type="subcellular location">
    <subcellularLocation>
        <location evidence="1">Cell membrane</location>
        <topology evidence="1">Lipid-anchor</topology>
        <topology evidence="1">GPI-anchor</topology>
    </subcellularLocation>
</comment>
<name>A0AAP0NB33_LIQFO</name>
<evidence type="ECO:0000256" key="11">
    <source>
        <dbReference type="SAM" id="SignalP"/>
    </source>
</evidence>
<dbReference type="Gene3D" id="2.60.40.420">
    <property type="entry name" value="Cupredoxins - blue copper proteins"/>
    <property type="match status" value="1"/>
</dbReference>
<keyword evidence="3" id="KW-0336">GPI-anchor</keyword>
<dbReference type="InterPro" id="IPR039391">
    <property type="entry name" value="Phytocyanin-like"/>
</dbReference>
<evidence type="ECO:0000256" key="2">
    <source>
        <dbReference type="ARBA" id="ARBA00022475"/>
    </source>
</evidence>
<accession>A0AAP0NB33</accession>
<dbReference type="InterPro" id="IPR041846">
    <property type="entry name" value="ENL_dom"/>
</dbReference>
<dbReference type="GO" id="GO:0098552">
    <property type="term" value="C:side of membrane"/>
    <property type="evidence" value="ECO:0007669"/>
    <property type="project" value="UniProtKB-KW"/>
</dbReference>
<dbReference type="InterPro" id="IPR003245">
    <property type="entry name" value="Phytocyanin_dom"/>
</dbReference>
<dbReference type="PROSITE" id="PS51485">
    <property type="entry name" value="PHYTOCYANIN"/>
    <property type="match status" value="1"/>
</dbReference>
<keyword evidence="5" id="KW-0472">Membrane</keyword>
<dbReference type="PANTHER" id="PTHR33021:SF253">
    <property type="entry name" value="EARLY NODULIN-LIKE PROTEIN 9"/>
    <property type="match status" value="1"/>
</dbReference>
<dbReference type="PANTHER" id="PTHR33021">
    <property type="entry name" value="BLUE COPPER PROTEIN"/>
    <property type="match status" value="1"/>
</dbReference>
<evidence type="ECO:0000313" key="13">
    <source>
        <dbReference type="EMBL" id="KAK9268490.1"/>
    </source>
</evidence>
<feature type="chain" id="PRO_5042812713" description="Phytocyanin domain-containing protein" evidence="11">
    <location>
        <begin position="33"/>
        <end position="225"/>
    </location>
</feature>
<evidence type="ECO:0000259" key="12">
    <source>
        <dbReference type="PROSITE" id="PS51485"/>
    </source>
</evidence>
<evidence type="ECO:0000313" key="14">
    <source>
        <dbReference type="Proteomes" id="UP001415857"/>
    </source>
</evidence>
<evidence type="ECO:0000256" key="8">
    <source>
        <dbReference type="ARBA" id="ARBA00023288"/>
    </source>
</evidence>
<evidence type="ECO:0000256" key="5">
    <source>
        <dbReference type="ARBA" id="ARBA00023136"/>
    </source>
</evidence>
<evidence type="ECO:0000256" key="4">
    <source>
        <dbReference type="ARBA" id="ARBA00022729"/>
    </source>
</evidence>
<keyword evidence="14" id="KW-1185">Reference proteome</keyword>
<evidence type="ECO:0000256" key="7">
    <source>
        <dbReference type="ARBA" id="ARBA00023180"/>
    </source>
</evidence>
<keyword evidence="6" id="KW-1015">Disulfide bond</keyword>
<keyword evidence="8" id="KW-0449">Lipoprotein</keyword>
<evidence type="ECO:0000256" key="9">
    <source>
        <dbReference type="ARBA" id="ARBA00035011"/>
    </source>
</evidence>
<evidence type="ECO:0000256" key="10">
    <source>
        <dbReference type="SAM" id="MobiDB-lite"/>
    </source>
</evidence>
<comment type="similarity">
    <text evidence="9">Belongs to the early nodulin-like (ENODL) family.</text>
</comment>
<dbReference type="Pfam" id="PF02298">
    <property type="entry name" value="Cu_bind_like"/>
    <property type="match status" value="1"/>
</dbReference>
<keyword evidence="2" id="KW-1003">Cell membrane</keyword>
<comment type="caution">
    <text evidence="13">The sequence shown here is derived from an EMBL/GenBank/DDBJ whole genome shotgun (WGS) entry which is preliminary data.</text>
</comment>
<evidence type="ECO:0000256" key="6">
    <source>
        <dbReference type="ARBA" id="ARBA00023157"/>
    </source>
</evidence>
<gene>
    <name evidence="13" type="ORF">L1049_000242</name>
</gene>
<sequence length="225" mass="23907">MANAVLRSIHQYKAFHVLGIFTFFLLMQKGSAKEFIVGGSTGWTIPPSDPNAVHYNQWAESTRFLIGDSLVFNYPADKDSVFHVSMDDYINCNTASPIEKFSDGHTVYTFSQSGPYYFVSGVKENCLKNEKMVVVVLADRSNQSSDTNQTSAAPPPPSGATEIVPTPAPAGEESPPPPPSGEVAIAPSAPPASEQSPPKSGASSIFISLIGSSGAFIGSCLLLVF</sequence>
<dbReference type="AlphaFoldDB" id="A0AAP0NB33"/>
<dbReference type="SUPFAM" id="SSF49503">
    <property type="entry name" value="Cupredoxins"/>
    <property type="match status" value="1"/>
</dbReference>
<dbReference type="CDD" id="cd11019">
    <property type="entry name" value="OsENODL1_like"/>
    <property type="match status" value="1"/>
</dbReference>
<feature type="signal peptide" evidence="11">
    <location>
        <begin position="1"/>
        <end position="32"/>
    </location>
</feature>